<dbReference type="EMBL" id="ML170360">
    <property type="protein sequence ID" value="TDL14281.1"/>
    <property type="molecule type" value="Genomic_DNA"/>
</dbReference>
<feature type="compositionally biased region" description="Polar residues" evidence="1">
    <location>
        <begin position="499"/>
        <end position="509"/>
    </location>
</feature>
<keyword evidence="3" id="KW-1185">Reference proteome</keyword>
<organism evidence="2 3">
    <name type="scientific">Rickenella mellea</name>
    <dbReference type="NCBI Taxonomy" id="50990"/>
    <lineage>
        <taxon>Eukaryota</taxon>
        <taxon>Fungi</taxon>
        <taxon>Dikarya</taxon>
        <taxon>Basidiomycota</taxon>
        <taxon>Agaricomycotina</taxon>
        <taxon>Agaricomycetes</taxon>
        <taxon>Hymenochaetales</taxon>
        <taxon>Rickenellaceae</taxon>
        <taxon>Rickenella</taxon>
    </lineage>
</organism>
<sequence>MIYPSASVGCTPTNPLAPTPLVTDPQPPTDTQSGDSTGGNVEIPFNSSQPSSVNLPAGTGRPPRRSDVDLIDRASHFNPPENHDEWLARDPEEVTEEVVANRSLLCQFSPFFTSASHKNFPLISRFIVPQEAMYRKRYRDCVELGKRYWGRPVKAYYPQDVPRTASFRFRHLYKALEEAIRPDIYVLPDGNSLVYSPNLEGLKKFEQHISNMQIRYHPYVNEYAMESVQVPVWGKYGVESEWSKVYSYWDFQTLQTTFVAETLDYLHDFYGAMSTTAPQIRLDREDSDAIVSPSTSTTRDLPPHLDPQPHVDKGKGKAHESLSKPSSSNVRLLDDEPTVLSEQLQTPLPKKKVQFSDPPSRYEDTSYTPVARVREQHADIINPPSERRPSRLGLDHSTPLNRSSRYRELTERRFPSEDSNLHNERRGPPAPPPPPPPNPSGNNAEQPDDNRGPPSQGSNTITRGSAGGNPGDPDDGDDDDGDDDRRGRPPPRRPFGSPNLASNRPPCSS</sequence>
<protein>
    <submittedName>
        <fullName evidence="2">Uncharacterized protein</fullName>
    </submittedName>
</protein>
<feature type="compositionally biased region" description="Basic and acidic residues" evidence="1">
    <location>
        <begin position="301"/>
        <end position="322"/>
    </location>
</feature>
<gene>
    <name evidence="2" type="ORF">BD410DRAFT_846176</name>
</gene>
<proteinExistence type="predicted"/>
<evidence type="ECO:0000256" key="1">
    <source>
        <dbReference type="SAM" id="MobiDB-lite"/>
    </source>
</evidence>
<feature type="region of interest" description="Disordered" evidence="1">
    <location>
        <begin position="1"/>
        <end position="67"/>
    </location>
</feature>
<dbReference type="Proteomes" id="UP000294933">
    <property type="component" value="Unassembled WGS sequence"/>
</dbReference>
<accession>A0A4Y7PGY4</accession>
<evidence type="ECO:0000313" key="3">
    <source>
        <dbReference type="Proteomes" id="UP000294933"/>
    </source>
</evidence>
<evidence type="ECO:0000313" key="2">
    <source>
        <dbReference type="EMBL" id="TDL14281.1"/>
    </source>
</evidence>
<dbReference type="VEuPathDB" id="FungiDB:BD410DRAFT_846176"/>
<feature type="compositionally biased region" description="Polar residues" evidence="1">
    <location>
        <begin position="453"/>
        <end position="463"/>
    </location>
</feature>
<feature type="compositionally biased region" description="Acidic residues" evidence="1">
    <location>
        <begin position="472"/>
        <end position="482"/>
    </location>
</feature>
<feature type="region of interest" description="Disordered" evidence="1">
    <location>
        <begin position="281"/>
        <end position="509"/>
    </location>
</feature>
<name>A0A4Y7PGY4_9AGAM</name>
<feature type="compositionally biased region" description="Basic and acidic residues" evidence="1">
    <location>
        <begin position="405"/>
        <end position="427"/>
    </location>
</feature>
<reference evidence="2 3" key="1">
    <citation type="submission" date="2018-06" db="EMBL/GenBank/DDBJ databases">
        <title>A transcriptomic atlas of mushroom development highlights an independent origin of complex multicellularity.</title>
        <authorList>
            <consortium name="DOE Joint Genome Institute"/>
            <person name="Krizsan K."/>
            <person name="Almasi E."/>
            <person name="Merenyi Z."/>
            <person name="Sahu N."/>
            <person name="Viragh M."/>
            <person name="Koszo T."/>
            <person name="Mondo S."/>
            <person name="Kiss B."/>
            <person name="Balint B."/>
            <person name="Kues U."/>
            <person name="Barry K."/>
            <person name="Hegedus J.C."/>
            <person name="Henrissat B."/>
            <person name="Johnson J."/>
            <person name="Lipzen A."/>
            <person name="Ohm R."/>
            <person name="Nagy I."/>
            <person name="Pangilinan J."/>
            <person name="Yan J."/>
            <person name="Xiong Y."/>
            <person name="Grigoriev I.V."/>
            <person name="Hibbett D.S."/>
            <person name="Nagy L.G."/>
        </authorList>
    </citation>
    <scope>NUCLEOTIDE SEQUENCE [LARGE SCALE GENOMIC DNA]</scope>
    <source>
        <strain evidence="2 3">SZMC22713</strain>
    </source>
</reference>
<dbReference type="AlphaFoldDB" id="A0A4Y7PGY4"/>
<feature type="compositionally biased region" description="Polar residues" evidence="1">
    <location>
        <begin position="29"/>
        <end position="54"/>
    </location>
</feature>
<feature type="compositionally biased region" description="Pro residues" evidence="1">
    <location>
        <begin position="428"/>
        <end position="439"/>
    </location>
</feature>